<dbReference type="PATRIC" id="fig|1254439.12.peg.195"/>
<accession>M4RAJ0</accession>
<evidence type="ECO:0000313" key="2">
    <source>
        <dbReference type="Proteomes" id="UP000011835"/>
    </source>
</evidence>
<gene>
    <name evidence="1" type="ORF">D805_0199</name>
</gene>
<dbReference type="HOGENOM" id="CLU_3340754_0_0_11"/>
<evidence type="ECO:0000313" key="1">
    <source>
        <dbReference type="EMBL" id="AGH40466.1"/>
    </source>
</evidence>
<proteinExistence type="predicted"/>
<dbReference type="KEGG" id="btp:D805_0199"/>
<dbReference type="AlphaFoldDB" id="M4RAJ0"/>
<reference evidence="1 2" key="1">
    <citation type="journal article" date="2013" name="Genome Announc.">
        <title>Complete Genome Sequence of the Probiotic Bifidobacterium thermophilum Strain RBL67.</title>
        <authorList>
            <person name="Jans C."/>
            <person name="Lacroix C."/>
            <person name="Follador R."/>
            <person name="Stevens M.J."/>
        </authorList>
    </citation>
    <scope>NUCLEOTIDE SEQUENCE [LARGE SCALE GENOMIC DNA]</scope>
    <source>
        <strain evidence="1 2">RBL67</strain>
    </source>
</reference>
<organism evidence="1 2">
    <name type="scientific">Bifidobacterium thermophilum RBL67</name>
    <dbReference type="NCBI Taxonomy" id="1254439"/>
    <lineage>
        <taxon>Bacteria</taxon>
        <taxon>Bacillati</taxon>
        <taxon>Actinomycetota</taxon>
        <taxon>Actinomycetes</taxon>
        <taxon>Bifidobacteriales</taxon>
        <taxon>Bifidobacteriaceae</taxon>
        <taxon>Bifidobacterium</taxon>
    </lineage>
</organism>
<name>M4RAJ0_9BIFI</name>
<sequence>MNENDIRIREVGTGCYRRRMMAMPPARFVAHGGIITL</sequence>
<dbReference type="EMBL" id="CP004346">
    <property type="protein sequence ID" value="AGH40466.1"/>
    <property type="molecule type" value="Genomic_DNA"/>
</dbReference>
<keyword evidence="2" id="KW-1185">Reference proteome</keyword>
<dbReference type="Proteomes" id="UP000011835">
    <property type="component" value="Chromosome"/>
</dbReference>
<protein>
    <submittedName>
        <fullName evidence="1">Uncharacterized protein</fullName>
    </submittedName>
</protein>